<dbReference type="Proteomes" id="UP000248886">
    <property type="component" value="Unassembled WGS sequence"/>
</dbReference>
<protein>
    <submittedName>
        <fullName evidence="1">Uncharacterized protein</fullName>
    </submittedName>
</protein>
<accession>A0A2W1KQN0</accession>
<dbReference type="RefSeq" id="WP_012536765.1">
    <property type="nucleotide sequence ID" value="NZ_AP025160.1"/>
</dbReference>
<evidence type="ECO:0000313" key="1">
    <source>
        <dbReference type="EMBL" id="PZD81587.1"/>
    </source>
</evidence>
<dbReference type="EMBL" id="QKQP01000001">
    <property type="protein sequence ID" value="PZD81587.1"/>
    <property type="molecule type" value="Genomic_DNA"/>
</dbReference>
<dbReference type="OrthoDB" id="5297664at2"/>
<organism evidence="1 2">
    <name type="scientific">Acidithiobacillus ferrooxidans</name>
    <name type="common">Thiobacillus ferrooxidans</name>
    <dbReference type="NCBI Taxonomy" id="920"/>
    <lineage>
        <taxon>Bacteria</taxon>
        <taxon>Pseudomonadati</taxon>
        <taxon>Pseudomonadota</taxon>
        <taxon>Acidithiobacillia</taxon>
        <taxon>Acidithiobacillales</taxon>
        <taxon>Acidithiobacillaceae</taxon>
        <taxon>Acidithiobacillus</taxon>
    </lineage>
</organism>
<reference evidence="1 2" key="1">
    <citation type="submission" date="2018-06" db="EMBL/GenBank/DDBJ databases">
        <title>Draft sequence of Acidithiobacillus ferrooxidans CCM 4253.</title>
        <authorList>
            <person name="Moya-Beltran A."/>
            <person name="Castro M."/>
            <person name="Covarrubias P.C."/>
            <person name="Issotta F."/>
            <person name="Janiczek O."/>
            <person name="Mandl M."/>
            <person name="Kucera J."/>
            <person name="Quatrini R."/>
        </authorList>
    </citation>
    <scope>NUCLEOTIDE SEQUENCE [LARGE SCALE GENOMIC DNA]</scope>
    <source>
        <strain evidence="1 2">CCM 4253</strain>
    </source>
</reference>
<name>A0A2W1KQN0_ACIFR</name>
<comment type="caution">
    <text evidence="1">The sequence shown here is derived from an EMBL/GenBank/DDBJ whole genome shotgun (WGS) entry which is preliminary data.</text>
</comment>
<dbReference type="OMA" id="CTIRGLD"/>
<gene>
    <name evidence="1" type="ORF">DN052_00450</name>
</gene>
<dbReference type="AlphaFoldDB" id="A0A2W1KQN0"/>
<evidence type="ECO:0000313" key="2">
    <source>
        <dbReference type="Proteomes" id="UP000248886"/>
    </source>
</evidence>
<sequence>MFAIKALFNDEVAVREGFSSIRRTLMENHPDHADYYDVLRKILQQQIHLKHAVFAEKDVVSCEFYGFDERESAMAEAALLDVGALEVIVE</sequence>
<proteinExistence type="predicted"/>
<dbReference type="GeneID" id="65280965"/>